<evidence type="ECO:0000313" key="16">
    <source>
        <dbReference type="Proteomes" id="UP001295423"/>
    </source>
</evidence>
<evidence type="ECO:0000256" key="6">
    <source>
        <dbReference type="ARBA" id="ARBA00022679"/>
    </source>
</evidence>
<comment type="pathway">
    <text evidence="2">Protein modification; protein glycosylation.</text>
</comment>
<dbReference type="GO" id="GO:0016020">
    <property type="term" value="C:membrane"/>
    <property type="evidence" value="ECO:0007669"/>
    <property type="project" value="UniProtKB-SubCell"/>
</dbReference>
<evidence type="ECO:0000256" key="7">
    <source>
        <dbReference type="ARBA" id="ARBA00022692"/>
    </source>
</evidence>
<evidence type="ECO:0000256" key="1">
    <source>
        <dbReference type="ARBA" id="ARBA00004606"/>
    </source>
</evidence>
<evidence type="ECO:0000256" key="12">
    <source>
        <dbReference type="SAM" id="MobiDB-lite"/>
    </source>
</evidence>
<dbReference type="AlphaFoldDB" id="A0AAD2CSM6"/>
<dbReference type="GO" id="GO:0016263">
    <property type="term" value="F:glycoprotein-N-acetylgalactosamine 3-beta-galactosyltransferase activity"/>
    <property type="evidence" value="ECO:0007669"/>
    <property type="project" value="UniProtKB-EC"/>
</dbReference>
<evidence type="ECO:0000259" key="14">
    <source>
        <dbReference type="Pfam" id="PF02434"/>
    </source>
</evidence>
<reference evidence="15" key="1">
    <citation type="submission" date="2023-08" db="EMBL/GenBank/DDBJ databases">
        <authorList>
            <person name="Audoor S."/>
            <person name="Bilcke G."/>
        </authorList>
    </citation>
    <scope>NUCLEOTIDE SEQUENCE</scope>
</reference>
<dbReference type="Pfam" id="PF02434">
    <property type="entry name" value="Fringe"/>
    <property type="match status" value="1"/>
</dbReference>
<keyword evidence="10 13" id="KW-1133">Transmembrane helix</keyword>
<accession>A0AAD2CSM6</accession>
<protein>
    <recommendedName>
        <fullName evidence="4">N-acetylgalactosaminide beta-1,3-galactosyltransferase</fullName>
        <ecNumber evidence="4">2.4.1.122</ecNumber>
    </recommendedName>
</protein>
<evidence type="ECO:0000256" key="8">
    <source>
        <dbReference type="ARBA" id="ARBA00022741"/>
    </source>
</evidence>
<keyword evidence="8" id="KW-0547">Nucleotide-binding</keyword>
<feature type="compositionally biased region" description="Polar residues" evidence="12">
    <location>
        <begin position="72"/>
        <end position="87"/>
    </location>
</feature>
<feature type="domain" description="Fringe-like glycosyltransferase" evidence="14">
    <location>
        <begin position="239"/>
        <end position="403"/>
    </location>
</feature>
<name>A0AAD2CSM6_9STRA</name>
<organism evidence="15 16">
    <name type="scientific">Cylindrotheca closterium</name>
    <dbReference type="NCBI Taxonomy" id="2856"/>
    <lineage>
        <taxon>Eukaryota</taxon>
        <taxon>Sar</taxon>
        <taxon>Stramenopiles</taxon>
        <taxon>Ochrophyta</taxon>
        <taxon>Bacillariophyta</taxon>
        <taxon>Bacillariophyceae</taxon>
        <taxon>Bacillariophycidae</taxon>
        <taxon>Bacillariales</taxon>
        <taxon>Bacillariaceae</taxon>
        <taxon>Cylindrotheca</taxon>
    </lineage>
</organism>
<dbReference type="InterPro" id="IPR003378">
    <property type="entry name" value="Fringe-like_glycosylTrfase"/>
</dbReference>
<evidence type="ECO:0000256" key="11">
    <source>
        <dbReference type="ARBA" id="ARBA00023136"/>
    </source>
</evidence>
<keyword evidence="16" id="KW-1185">Reference proteome</keyword>
<evidence type="ECO:0000256" key="9">
    <source>
        <dbReference type="ARBA" id="ARBA00022968"/>
    </source>
</evidence>
<keyword evidence="11 13" id="KW-0472">Membrane</keyword>
<keyword evidence="5" id="KW-0328">Glycosyltransferase</keyword>
<evidence type="ECO:0000256" key="3">
    <source>
        <dbReference type="ARBA" id="ARBA00006462"/>
    </source>
</evidence>
<dbReference type="Gene3D" id="3.90.550.50">
    <property type="match status" value="1"/>
</dbReference>
<feature type="compositionally biased region" description="Basic and acidic residues" evidence="12">
    <location>
        <begin position="59"/>
        <end position="71"/>
    </location>
</feature>
<proteinExistence type="inferred from homology"/>
<keyword evidence="9" id="KW-0735">Signal-anchor</keyword>
<evidence type="ECO:0000256" key="2">
    <source>
        <dbReference type="ARBA" id="ARBA00004922"/>
    </source>
</evidence>
<dbReference type="InterPro" id="IPR026050">
    <property type="entry name" value="C1GALT1/C1GALT1_chp1"/>
</dbReference>
<dbReference type="PANTHER" id="PTHR23033:SF14">
    <property type="entry name" value="GLYCOPROTEIN-N-ACETYLGALACTOSAMINE 3-BETA-GALACTOSYLTRANSFERASE 1-RELATED"/>
    <property type="match status" value="1"/>
</dbReference>
<evidence type="ECO:0000256" key="13">
    <source>
        <dbReference type="SAM" id="Phobius"/>
    </source>
</evidence>
<keyword evidence="6" id="KW-0808">Transferase</keyword>
<keyword evidence="7 13" id="KW-0812">Transmembrane</keyword>
<evidence type="ECO:0000313" key="15">
    <source>
        <dbReference type="EMBL" id="CAJ1942262.1"/>
    </source>
</evidence>
<comment type="caution">
    <text evidence="15">The sequence shown here is derived from an EMBL/GenBank/DDBJ whole genome shotgun (WGS) entry which is preliminary data.</text>
</comment>
<gene>
    <name evidence="15" type="ORF">CYCCA115_LOCUS7859</name>
</gene>
<dbReference type="PANTHER" id="PTHR23033">
    <property type="entry name" value="BETA1,3-GALACTOSYLTRANSFERASE"/>
    <property type="match status" value="1"/>
</dbReference>
<dbReference type="GO" id="GO:0000166">
    <property type="term" value="F:nucleotide binding"/>
    <property type="evidence" value="ECO:0007669"/>
    <property type="project" value="UniProtKB-KW"/>
</dbReference>
<comment type="subcellular location">
    <subcellularLocation>
        <location evidence="1">Membrane</location>
        <topology evidence="1">Single-pass type II membrane protein</topology>
    </subcellularLocation>
</comment>
<feature type="region of interest" description="Disordered" evidence="12">
    <location>
        <begin position="45"/>
        <end position="87"/>
    </location>
</feature>
<evidence type="ECO:0000256" key="10">
    <source>
        <dbReference type="ARBA" id="ARBA00022989"/>
    </source>
</evidence>
<evidence type="ECO:0000256" key="5">
    <source>
        <dbReference type="ARBA" id="ARBA00022676"/>
    </source>
</evidence>
<evidence type="ECO:0000256" key="4">
    <source>
        <dbReference type="ARBA" id="ARBA00012557"/>
    </source>
</evidence>
<dbReference type="Proteomes" id="UP001295423">
    <property type="component" value="Unassembled WGS sequence"/>
</dbReference>
<feature type="transmembrane region" description="Helical" evidence="13">
    <location>
        <begin position="7"/>
        <end position="28"/>
    </location>
</feature>
<comment type="similarity">
    <text evidence="3">Belongs to the glycosyltransferase 31 family. Beta3-Gal-T subfamily.</text>
</comment>
<dbReference type="EMBL" id="CAKOGP040001112">
    <property type="protein sequence ID" value="CAJ1942262.1"/>
    <property type="molecule type" value="Genomic_DNA"/>
</dbReference>
<dbReference type="EC" id="2.4.1.122" evidence="4"/>
<sequence>MVRKSPFGYLGLFSFVAFFFFCSSWNWGNNYSALSEYRKTSNRLASSESEKSFDDEENELSREFNSSEHNDSSPLSHHANNQSVSKIEDSTNLNKTALLSSHQANNQSLSKKNIYYINGTYAVLNPWYGWQPEIHPMDCSWQFCMMDNHTSKTCRDSMEDMAVSNSSSIDPGEDWIPDVTMLRRMFLDGYDANGHLWPPQLEDELCHALGKNTSTKKLLDEAKIVGAPISRMPEKKNNKILCFTYTMEKNHATSIRAMRETWAPGCDGFLAFSTKSDPRIPAISIPHKGREGYRNMWQKVRSMFQFVGKHYLSQFDWFYIGGDDLVVFPQNLKKYLGTYNSSQPFYLGRRFKRGAEIGYNTGGAGYVLSRPALQCLLEHLEDKSCEPKKKTSSEDAKTATCLRLACNITYEDTRDDQKRERFHHWSAEREYEYDGKSKFWNGLNKDWGLLLGKDSCSPETVNFHYIKNPGLARYLFHYVQGGCVRSE</sequence>